<sequence>MGCASAVAFAAGAVRNSHRKADCTTYSAAALDHRKPQYFQQFSESIRWLHSHNLTDFLLAYSGSQDSRR</sequence>
<evidence type="ECO:0000313" key="1">
    <source>
        <dbReference type="EMBL" id="OZG58961.1"/>
    </source>
</evidence>
<organism evidence="1 2">
    <name type="scientific">Bifidobacterium myosotis</name>
    <dbReference type="NCBI Taxonomy" id="1630166"/>
    <lineage>
        <taxon>Bacteria</taxon>
        <taxon>Bacillati</taxon>
        <taxon>Actinomycetota</taxon>
        <taxon>Actinomycetes</taxon>
        <taxon>Bifidobacteriales</taxon>
        <taxon>Bifidobacteriaceae</taxon>
        <taxon>Bifidobacterium</taxon>
    </lineage>
</organism>
<dbReference type="EMBL" id="MWWW01000016">
    <property type="protein sequence ID" value="OZG58961.1"/>
    <property type="molecule type" value="Genomic_DNA"/>
</dbReference>
<dbReference type="AlphaFoldDB" id="A0A261FII2"/>
<reference evidence="1 2" key="1">
    <citation type="journal article" date="2017" name="BMC Genomics">
        <title>Comparative genomic and phylogenomic analyses of the Bifidobacteriaceae family.</title>
        <authorList>
            <person name="Lugli G.A."/>
            <person name="Milani C."/>
            <person name="Turroni F."/>
            <person name="Duranti S."/>
            <person name="Mancabelli L."/>
            <person name="Mangifesta M."/>
            <person name="Ferrario C."/>
            <person name="Modesto M."/>
            <person name="Mattarelli P."/>
            <person name="Jiri K."/>
            <person name="van Sinderen D."/>
            <person name="Ventura M."/>
        </authorList>
    </citation>
    <scope>NUCLEOTIDE SEQUENCE [LARGE SCALE GENOMIC DNA]</scope>
    <source>
        <strain evidence="1 2">DSM 100196</strain>
    </source>
</reference>
<name>A0A261FII2_9BIFI</name>
<dbReference type="Proteomes" id="UP000216871">
    <property type="component" value="Unassembled WGS sequence"/>
</dbReference>
<keyword evidence="2" id="KW-1185">Reference proteome</keyword>
<comment type="caution">
    <text evidence="1">The sequence shown here is derived from an EMBL/GenBank/DDBJ whole genome shotgun (WGS) entry which is preliminary data.</text>
</comment>
<gene>
    <name evidence="1" type="ORF">BMYO_1502</name>
</gene>
<protein>
    <submittedName>
        <fullName evidence="1">Uncharacterized protein</fullName>
    </submittedName>
</protein>
<evidence type="ECO:0000313" key="2">
    <source>
        <dbReference type="Proteomes" id="UP000216871"/>
    </source>
</evidence>
<accession>A0A261FII2</accession>
<proteinExistence type="predicted"/>